<feature type="transmembrane region" description="Helical" evidence="7">
    <location>
        <begin position="113"/>
        <end position="132"/>
    </location>
</feature>
<evidence type="ECO:0000256" key="4">
    <source>
        <dbReference type="ARBA" id="ARBA00022989"/>
    </source>
</evidence>
<dbReference type="Gene3D" id="1.20.1250.20">
    <property type="entry name" value="MFS general substrate transporter like domains"/>
    <property type="match status" value="1"/>
</dbReference>
<accession>A0A8S9KQR5</accession>
<feature type="transmembrane region" description="Helical" evidence="7">
    <location>
        <begin position="223"/>
        <end position="244"/>
    </location>
</feature>
<evidence type="ECO:0000313" key="9">
    <source>
        <dbReference type="Proteomes" id="UP000712281"/>
    </source>
</evidence>
<reference evidence="8" key="1">
    <citation type="submission" date="2019-12" db="EMBL/GenBank/DDBJ databases">
        <title>Genome sequencing and annotation of Brassica cretica.</title>
        <authorList>
            <person name="Studholme D.J."/>
            <person name="Sarris P.F."/>
        </authorList>
    </citation>
    <scope>NUCLEOTIDE SEQUENCE</scope>
    <source>
        <strain evidence="8">PFS-001/15</strain>
        <tissue evidence="8">Leaf</tissue>
    </source>
</reference>
<dbReference type="SUPFAM" id="SSF103473">
    <property type="entry name" value="MFS general substrate transporter"/>
    <property type="match status" value="1"/>
</dbReference>
<dbReference type="GO" id="GO:0022857">
    <property type="term" value="F:transmembrane transporter activity"/>
    <property type="evidence" value="ECO:0007669"/>
    <property type="project" value="InterPro"/>
</dbReference>
<feature type="compositionally biased region" description="Basic and acidic residues" evidence="6">
    <location>
        <begin position="1"/>
        <end position="15"/>
    </location>
</feature>
<comment type="caution">
    <text evidence="8">The sequence shown here is derived from an EMBL/GenBank/DDBJ whole genome shotgun (WGS) entry which is preliminary data.</text>
</comment>
<feature type="transmembrane region" description="Helical" evidence="7">
    <location>
        <begin position="60"/>
        <end position="79"/>
    </location>
</feature>
<evidence type="ECO:0000256" key="7">
    <source>
        <dbReference type="SAM" id="Phobius"/>
    </source>
</evidence>
<feature type="region of interest" description="Disordered" evidence="6">
    <location>
        <begin position="1"/>
        <end position="22"/>
    </location>
</feature>
<dbReference type="Proteomes" id="UP000712281">
    <property type="component" value="Unassembled WGS sequence"/>
</dbReference>
<feature type="transmembrane region" description="Helical" evidence="7">
    <location>
        <begin position="152"/>
        <end position="176"/>
    </location>
</feature>
<keyword evidence="4 7" id="KW-1133">Transmembrane helix</keyword>
<comment type="subcellular location">
    <subcellularLocation>
        <location evidence="1">Membrane</location>
        <topology evidence="1">Multi-pass membrane protein</topology>
    </subcellularLocation>
</comment>
<name>A0A8S9KQR5_BRACR</name>
<evidence type="ECO:0000313" key="8">
    <source>
        <dbReference type="EMBL" id="KAF2595616.1"/>
    </source>
</evidence>
<dbReference type="InterPro" id="IPR000109">
    <property type="entry name" value="POT_fam"/>
</dbReference>
<gene>
    <name evidence="8" type="ORF">F2Q68_00012497</name>
</gene>
<dbReference type="Pfam" id="PF00854">
    <property type="entry name" value="PTR2"/>
    <property type="match status" value="1"/>
</dbReference>
<dbReference type="GO" id="GO:0016020">
    <property type="term" value="C:membrane"/>
    <property type="evidence" value="ECO:0007669"/>
    <property type="project" value="UniProtKB-SubCell"/>
</dbReference>
<dbReference type="AlphaFoldDB" id="A0A8S9KQR5"/>
<keyword evidence="3 7" id="KW-0812">Transmembrane</keyword>
<organism evidence="8 9">
    <name type="scientific">Brassica cretica</name>
    <name type="common">Mustard</name>
    <dbReference type="NCBI Taxonomy" id="69181"/>
    <lineage>
        <taxon>Eukaryota</taxon>
        <taxon>Viridiplantae</taxon>
        <taxon>Streptophyta</taxon>
        <taxon>Embryophyta</taxon>
        <taxon>Tracheophyta</taxon>
        <taxon>Spermatophyta</taxon>
        <taxon>Magnoliopsida</taxon>
        <taxon>eudicotyledons</taxon>
        <taxon>Gunneridae</taxon>
        <taxon>Pentapetalae</taxon>
        <taxon>rosids</taxon>
        <taxon>malvids</taxon>
        <taxon>Brassicales</taxon>
        <taxon>Brassicaceae</taxon>
        <taxon>Brassiceae</taxon>
        <taxon>Brassica</taxon>
    </lineage>
</organism>
<keyword evidence="5 7" id="KW-0472">Membrane</keyword>
<dbReference type="InterPro" id="IPR036259">
    <property type="entry name" value="MFS_trans_sf"/>
</dbReference>
<protein>
    <submittedName>
        <fullName evidence="8">Uncharacterized protein</fullName>
    </submittedName>
</protein>
<evidence type="ECO:0000256" key="6">
    <source>
        <dbReference type="SAM" id="MobiDB-lite"/>
    </source>
</evidence>
<comment type="similarity">
    <text evidence="2">Belongs to the major facilitator superfamily. Proton-dependent oligopeptide transporter (POT/PTR) (TC 2.A.17) family.</text>
</comment>
<evidence type="ECO:0000256" key="1">
    <source>
        <dbReference type="ARBA" id="ARBA00004141"/>
    </source>
</evidence>
<dbReference type="PANTHER" id="PTHR11654">
    <property type="entry name" value="OLIGOPEPTIDE TRANSPORTER-RELATED"/>
    <property type="match status" value="1"/>
</dbReference>
<sequence length="403" mass="44544">MERKPLEVESTDHQKPSSAVYDGSATAVDSVEEEVQETKLVYRGWKVMPFIIGNETFEKLGIIGTLSNLLVYLTAVFNMKSITAATIINAFSGTINFGTFVAAFLCDTYFGRYKTLTVAGSLVILLTAAVPQLHPAPCGTALTCTGPSGGQIAFLLMGLAFLVVGAGGIRPCNLAFGADQFNPKSESGKRGIDSFFNWYFFTFTFAQILSLTLVVYIQSNVSWTIGLTIPVVLMFLACVIFFAGDKLYVKIKASGSPLASIAQVITVAIKKRGLKAVKQPWVNLYNYYPLNYANSKLKYTDQFRFLDKAAILAPEDKLEADGKPTDPWKLCTMQQVEEVKCIVRVLPIWFASSIYYLTITQQMTYPVFQALQSDRRLGSGGIMFSTSDHYYNRTNLKRKANTT</sequence>
<feature type="transmembrane region" description="Helical" evidence="7">
    <location>
        <begin position="85"/>
        <end position="106"/>
    </location>
</feature>
<evidence type="ECO:0000256" key="5">
    <source>
        <dbReference type="ARBA" id="ARBA00023136"/>
    </source>
</evidence>
<feature type="transmembrane region" description="Helical" evidence="7">
    <location>
        <begin position="196"/>
        <end position="217"/>
    </location>
</feature>
<proteinExistence type="inferred from homology"/>
<evidence type="ECO:0000256" key="2">
    <source>
        <dbReference type="ARBA" id="ARBA00005982"/>
    </source>
</evidence>
<evidence type="ECO:0000256" key="3">
    <source>
        <dbReference type="ARBA" id="ARBA00022692"/>
    </source>
</evidence>
<dbReference type="EMBL" id="QGKW02000717">
    <property type="protein sequence ID" value="KAF2595616.1"/>
    <property type="molecule type" value="Genomic_DNA"/>
</dbReference>